<feature type="chain" id="PRO_5018063840" description="Transferrin-binding protein B C-lobe/N-lobe beta barrel domain-containing protein" evidence="2">
    <location>
        <begin position="33"/>
        <end position="435"/>
    </location>
</feature>
<dbReference type="Proteomes" id="UP000281691">
    <property type="component" value="Unassembled WGS sequence"/>
</dbReference>
<dbReference type="EMBL" id="RKQP01000005">
    <property type="protein sequence ID" value="RPE82640.1"/>
    <property type="molecule type" value="Genomic_DNA"/>
</dbReference>
<organism evidence="3 4">
    <name type="scientific">Vespertiliibacter pulmonis</name>
    <dbReference type="NCBI Taxonomy" id="1443036"/>
    <lineage>
        <taxon>Bacteria</taxon>
        <taxon>Pseudomonadati</taxon>
        <taxon>Pseudomonadota</taxon>
        <taxon>Gammaproteobacteria</taxon>
        <taxon>Pasteurellales</taxon>
        <taxon>Pasteurellaceae</taxon>
        <taxon>Vespertiliibacter</taxon>
    </lineage>
</organism>
<proteinExistence type="predicted"/>
<protein>
    <recommendedName>
        <fullName evidence="5">Transferrin-binding protein B C-lobe/N-lobe beta barrel domain-containing protein</fullName>
    </recommendedName>
</protein>
<dbReference type="PROSITE" id="PS51257">
    <property type="entry name" value="PROKAR_LIPOPROTEIN"/>
    <property type="match status" value="1"/>
</dbReference>
<dbReference type="Gene3D" id="2.40.160.90">
    <property type="match status" value="1"/>
</dbReference>
<comment type="caution">
    <text evidence="3">The sequence shown here is derived from an EMBL/GenBank/DDBJ whole genome shotgun (WGS) entry which is preliminary data.</text>
</comment>
<sequence>MKVTQYRFVPTLMASVLAVALVGCSSSGSSYSPDHVADKAKQEEQKAKEKIAHERAEAEKVKAEADKQVKEQAEKAHLEAEKAKQEAEKARVEAEKTKAETDKRAKELEENVRLEADKAKEDAEKARLEAEQKVKEQKLAWRHYEVISSNDGGYKYEPTKLAGKEGVYYSSGPIVLSKGGKAVKLDNSELQYDRDFLKNGELDSNKVQHLEITDTDGTVLGKFQFVNQDYSSYATFVSAKPSNQYGSIDKIEPLAFYTAKLSTESQLAQQKGTFDYNGKAIGYQGGVKGGTPTQEAVADVHFEVNFDTKKIKGEMTNRFDGLTKNAFGLTKGWDKNDDPIYYPEHNDPTRSLILKETDIKVENGVVGFGHNGVVDSNAGIIAGGKLRDVTDYGGVFAGPNLENIVGQIGGGEERIMFGATKADAPKTEASKGEQK</sequence>
<dbReference type="AlphaFoldDB" id="A0A3N4W960"/>
<feature type="region of interest" description="Disordered" evidence="1">
    <location>
        <begin position="28"/>
        <end position="104"/>
    </location>
</feature>
<keyword evidence="4" id="KW-1185">Reference proteome</keyword>
<evidence type="ECO:0008006" key="5">
    <source>
        <dbReference type="Google" id="ProtNLM"/>
    </source>
</evidence>
<feature type="signal peptide" evidence="2">
    <location>
        <begin position="1"/>
        <end position="32"/>
    </location>
</feature>
<gene>
    <name evidence="3" type="ORF">EDC46_1578</name>
</gene>
<evidence type="ECO:0000313" key="4">
    <source>
        <dbReference type="Proteomes" id="UP000281691"/>
    </source>
</evidence>
<dbReference type="RefSeq" id="WP_124211703.1">
    <property type="nucleotide sequence ID" value="NZ_CP016615.1"/>
</dbReference>
<evidence type="ECO:0000256" key="2">
    <source>
        <dbReference type="SAM" id="SignalP"/>
    </source>
</evidence>
<accession>A0A3N4W960</accession>
<dbReference type="OrthoDB" id="5679270at2"/>
<reference evidence="3 4" key="1">
    <citation type="submission" date="2018-11" db="EMBL/GenBank/DDBJ databases">
        <title>Genomic Encyclopedia of Type Strains, Phase IV (KMG-IV): sequencing the most valuable type-strain genomes for metagenomic binning, comparative biology and taxonomic classification.</title>
        <authorList>
            <person name="Goeker M."/>
        </authorList>
    </citation>
    <scope>NUCLEOTIDE SEQUENCE [LARGE SCALE GENOMIC DNA]</scope>
    <source>
        <strain evidence="3 4">DSM 27238</strain>
    </source>
</reference>
<evidence type="ECO:0000256" key="1">
    <source>
        <dbReference type="SAM" id="MobiDB-lite"/>
    </source>
</evidence>
<keyword evidence="2" id="KW-0732">Signal</keyword>
<name>A0A3N4W960_9PAST</name>
<evidence type="ECO:0000313" key="3">
    <source>
        <dbReference type="EMBL" id="RPE82640.1"/>
    </source>
</evidence>
<feature type="compositionally biased region" description="Basic and acidic residues" evidence="1">
    <location>
        <begin position="35"/>
        <end position="104"/>
    </location>
</feature>